<keyword evidence="2" id="KW-1185">Reference proteome</keyword>
<organism evidence="1 2">
    <name type="scientific">Gordonia aquimaris</name>
    <dbReference type="NCBI Taxonomy" id="2984863"/>
    <lineage>
        <taxon>Bacteria</taxon>
        <taxon>Bacillati</taxon>
        <taxon>Actinomycetota</taxon>
        <taxon>Actinomycetes</taxon>
        <taxon>Mycobacteriales</taxon>
        <taxon>Gordoniaceae</taxon>
        <taxon>Gordonia</taxon>
    </lineage>
</organism>
<protein>
    <submittedName>
        <fullName evidence="1">Uncharacterized protein</fullName>
    </submittedName>
</protein>
<sequence>MQLDRMLTVARDAGVTNKVEITAPADVQTAYQVTETREVWQLGSAVRAAQPTRADRARAS</sequence>
<accession>A0A9X3I2F9</accession>
<dbReference type="Proteomes" id="UP001143347">
    <property type="component" value="Unassembled WGS sequence"/>
</dbReference>
<evidence type="ECO:0000313" key="1">
    <source>
        <dbReference type="EMBL" id="MCX2962562.1"/>
    </source>
</evidence>
<comment type="caution">
    <text evidence="1">The sequence shown here is derived from an EMBL/GenBank/DDBJ whole genome shotgun (WGS) entry which is preliminary data.</text>
</comment>
<gene>
    <name evidence="1" type="ORF">OSB52_00480</name>
</gene>
<dbReference type="RefSeq" id="WP_266059613.1">
    <property type="nucleotide sequence ID" value="NZ_JAPKFM010000001.1"/>
</dbReference>
<dbReference type="EMBL" id="JAPKFM010000001">
    <property type="protein sequence ID" value="MCX2962562.1"/>
    <property type="molecule type" value="Genomic_DNA"/>
</dbReference>
<dbReference type="AlphaFoldDB" id="A0A9X3I2F9"/>
<name>A0A9X3I2F9_9ACTN</name>
<evidence type="ECO:0000313" key="2">
    <source>
        <dbReference type="Proteomes" id="UP001143347"/>
    </source>
</evidence>
<reference evidence="1" key="1">
    <citation type="submission" date="2022-10" db="EMBL/GenBank/DDBJ databases">
        <title>WGS of marine actinomycetes from Thailand.</title>
        <authorList>
            <person name="Thawai C."/>
        </authorList>
    </citation>
    <scope>NUCLEOTIDE SEQUENCE</scope>
    <source>
        <strain evidence="1">SW21</strain>
    </source>
</reference>
<proteinExistence type="predicted"/>